<organism evidence="22 23">
    <name type="scientific">Cebus imitator</name>
    <name type="common">Panamanian white-faced capuchin</name>
    <name type="synonym">Cebus capucinus imitator</name>
    <dbReference type="NCBI Taxonomy" id="2715852"/>
    <lineage>
        <taxon>Eukaryota</taxon>
        <taxon>Metazoa</taxon>
        <taxon>Chordata</taxon>
        <taxon>Craniata</taxon>
        <taxon>Vertebrata</taxon>
        <taxon>Euteleostomi</taxon>
        <taxon>Mammalia</taxon>
        <taxon>Eutheria</taxon>
        <taxon>Euarchontoglires</taxon>
        <taxon>Primates</taxon>
        <taxon>Haplorrhini</taxon>
        <taxon>Platyrrhini</taxon>
        <taxon>Cebidae</taxon>
        <taxon>Cebinae</taxon>
        <taxon>Cebus</taxon>
    </lineage>
</organism>
<evidence type="ECO:0000256" key="6">
    <source>
        <dbReference type="ARBA" id="ARBA00009458"/>
    </source>
</evidence>
<evidence type="ECO:0000256" key="17">
    <source>
        <dbReference type="ARBA" id="ARBA00053352"/>
    </source>
</evidence>
<dbReference type="InterPro" id="IPR046371">
    <property type="entry name" value="Bcl-2_BH1-3"/>
</dbReference>
<evidence type="ECO:0000256" key="9">
    <source>
        <dbReference type="ARBA" id="ARBA00022703"/>
    </source>
</evidence>
<comment type="function">
    <text evidence="17">Promotes cell survival by suppressing apoptosis induced by BAX but not BAK. Increases binding of AHCYL1/IRBIT to ITPR1. Reduces ITPR1-mediated calcium release from the endoplasmic reticulum cooperatively with AHCYL1/IRBIT under normal cellular conditions. Under apoptotic stress conditions, dissociates from ITPR1 and is displaced from mitochondria-associated endoplasmic reticulum membranes, leading to increased Ca(2+) transfer to mitochondria which promotes apoptosis. Required for the correct formation of the microtubule organizing center during oocyte cell division, potentially via regulation of protein abundance and localization of other microtubule organizing center components such as AURKA and TPX2.</text>
</comment>
<evidence type="ECO:0000256" key="2">
    <source>
        <dbReference type="ARBA" id="ARBA00004126"/>
    </source>
</evidence>
<keyword evidence="14" id="KW-0472">Membrane</keyword>
<evidence type="ECO:0000313" key="23">
    <source>
        <dbReference type="Proteomes" id="UP000233040"/>
    </source>
</evidence>
<keyword evidence="16" id="KW-0539">Nucleus</keyword>
<dbReference type="Pfam" id="PF00452">
    <property type="entry name" value="Bcl-2"/>
    <property type="match status" value="1"/>
</dbReference>
<dbReference type="SUPFAM" id="SSF56854">
    <property type="entry name" value="Bcl-2 inhibitors of programmed cell death"/>
    <property type="match status" value="1"/>
</dbReference>
<reference evidence="22" key="1">
    <citation type="submission" date="2025-08" db="UniProtKB">
        <authorList>
            <consortium name="Ensembl"/>
        </authorList>
    </citation>
    <scope>IDENTIFICATION</scope>
</reference>
<dbReference type="Ensembl" id="ENSCCAT00000045685.1">
    <property type="protein sequence ID" value="ENSCCAP00000028061.1"/>
    <property type="gene ID" value="ENSCCAG00000031947.1"/>
</dbReference>
<keyword evidence="8" id="KW-0812">Transmembrane</keyword>
<evidence type="ECO:0000256" key="18">
    <source>
        <dbReference type="ARBA" id="ARBA00067191"/>
    </source>
</evidence>
<protein>
    <recommendedName>
        <fullName evidence="18">Bcl-2-like protein 10</fullName>
    </recommendedName>
    <alternativeName>
        <fullName evidence="19">Anti-apoptotic protein Boo</fullName>
    </alternativeName>
    <alternativeName>
        <fullName evidence="20">Apoptosis regulator Bcl-B</fullName>
    </alternativeName>
</protein>
<evidence type="ECO:0000256" key="10">
    <source>
        <dbReference type="ARBA" id="ARBA00022824"/>
    </source>
</evidence>
<keyword evidence="15" id="KW-0206">Cytoskeleton</keyword>
<dbReference type="InterPro" id="IPR002475">
    <property type="entry name" value="Bcl2-like"/>
</dbReference>
<keyword evidence="12" id="KW-1133">Transmembrane helix</keyword>
<comment type="similarity">
    <text evidence="6">Belongs to the Bcl-2 family.</text>
</comment>
<keyword evidence="10" id="KW-0256">Endoplasmic reticulum</keyword>
<dbReference type="InterPro" id="IPR026298">
    <property type="entry name" value="Bcl-2_fam"/>
</dbReference>
<comment type="subcellular location">
    <subcellularLocation>
        <location evidence="4">Cytoplasm</location>
        <location evidence="4">Cytoskeleton</location>
        <location evidence="4">Spindle</location>
    </subcellularLocation>
    <subcellularLocation>
        <location evidence="5">Endoplasmic reticulum</location>
    </subcellularLocation>
    <subcellularLocation>
        <location evidence="3">Mitochondrion</location>
    </subcellularLocation>
    <subcellularLocation>
        <location evidence="2">Nucleus membrane</location>
    </subcellularLocation>
</comment>
<evidence type="ECO:0000256" key="13">
    <source>
        <dbReference type="ARBA" id="ARBA00023128"/>
    </source>
</evidence>
<dbReference type="GO" id="GO:0005819">
    <property type="term" value="C:spindle"/>
    <property type="evidence" value="ECO:0007669"/>
    <property type="project" value="UniProtKB-SubCell"/>
</dbReference>
<evidence type="ECO:0000256" key="15">
    <source>
        <dbReference type="ARBA" id="ARBA00023212"/>
    </source>
</evidence>
<evidence type="ECO:0000256" key="5">
    <source>
        <dbReference type="ARBA" id="ARBA00004240"/>
    </source>
</evidence>
<evidence type="ECO:0000256" key="1">
    <source>
        <dbReference type="ARBA" id="ARBA00001913"/>
    </source>
</evidence>
<keyword evidence="13" id="KW-0496">Mitochondrion</keyword>
<sequence>MADPLRQRTERLVADYLEYCSREPGTPESPPATAEAAVLRATAAGVRKVYRSFFSAYLGYPGNRVELVARMAEALLSDSPGPTWGNVVMLLAFAGTLLERGPLVTARWKKWGFQSRLKEPEGNVSRDRQRLVGLLSSRLVGQHRAWLEAQGGWVSTRRGTRGGMGTREGLTHVPRWLLLLLQDLLLTGIMEKIAGPGFPVMVVNSSIHLLLDTIIRSFKIFSPLLPAQL</sequence>
<keyword evidence="23" id="KW-1185">Reference proteome</keyword>
<evidence type="ECO:0000256" key="12">
    <source>
        <dbReference type="ARBA" id="ARBA00022989"/>
    </source>
</evidence>
<name>A0A2K5RIU7_CEBIM</name>
<dbReference type="FunFam" id="1.10.437.10:FF:000014">
    <property type="entry name" value="Bcl-2-like protein 10"/>
    <property type="match status" value="1"/>
</dbReference>
<evidence type="ECO:0000256" key="14">
    <source>
        <dbReference type="ARBA" id="ARBA00023136"/>
    </source>
</evidence>
<evidence type="ECO:0000256" key="4">
    <source>
        <dbReference type="ARBA" id="ARBA00004186"/>
    </source>
</evidence>
<dbReference type="STRING" id="9516.ENSCCAP00000028061"/>
<dbReference type="Gene3D" id="1.10.437.10">
    <property type="entry name" value="Blc2-like"/>
    <property type="match status" value="1"/>
</dbReference>
<dbReference type="GO" id="GO:0051400">
    <property type="term" value="F:BH domain binding"/>
    <property type="evidence" value="ECO:0007669"/>
    <property type="project" value="TreeGrafter"/>
</dbReference>
<keyword evidence="7" id="KW-0963">Cytoplasm</keyword>
<evidence type="ECO:0000259" key="21">
    <source>
        <dbReference type="SMART" id="SM00337"/>
    </source>
</evidence>
<keyword evidence="9" id="KW-0053">Apoptosis</keyword>
<accession>A0A2K5RIU7</accession>
<dbReference type="AlphaFoldDB" id="A0A2K5RIU7"/>
<evidence type="ECO:0000256" key="20">
    <source>
        <dbReference type="ARBA" id="ARBA00078307"/>
    </source>
</evidence>
<dbReference type="Proteomes" id="UP000233040">
    <property type="component" value="Unassembled WGS sequence"/>
</dbReference>
<dbReference type="GO" id="GO:0005783">
    <property type="term" value="C:endoplasmic reticulum"/>
    <property type="evidence" value="ECO:0007669"/>
    <property type="project" value="UniProtKB-SubCell"/>
</dbReference>
<evidence type="ECO:0000256" key="7">
    <source>
        <dbReference type="ARBA" id="ARBA00022490"/>
    </source>
</evidence>
<dbReference type="GeneTree" id="ENSGT00940000164610"/>
<dbReference type="GO" id="GO:0005741">
    <property type="term" value="C:mitochondrial outer membrane"/>
    <property type="evidence" value="ECO:0007669"/>
    <property type="project" value="TreeGrafter"/>
</dbReference>
<evidence type="ECO:0000256" key="11">
    <source>
        <dbReference type="ARBA" id="ARBA00022843"/>
    </source>
</evidence>
<evidence type="ECO:0000256" key="19">
    <source>
        <dbReference type="ARBA" id="ARBA00077411"/>
    </source>
</evidence>
<comment type="cofactor">
    <cofactor evidence="1">
        <name>Ca(2+)</name>
        <dbReference type="ChEBI" id="CHEBI:29108"/>
    </cofactor>
</comment>
<dbReference type="PROSITE" id="PS50062">
    <property type="entry name" value="BCL2_FAMILY"/>
    <property type="match status" value="1"/>
</dbReference>
<evidence type="ECO:0000256" key="8">
    <source>
        <dbReference type="ARBA" id="ARBA00022692"/>
    </source>
</evidence>
<dbReference type="OMA" id="TDYLEYC"/>
<evidence type="ECO:0000256" key="3">
    <source>
        <dbReference type="ARBA" id="ARBA00004173"/>
    </source>
</evidence>
<evidence type="ECO:0000313" key="22">
    <source>
        <dbReference type="Ensembl" id="ENSCCAP00000028061.1"/>
    </source>
</evidence>
<dbReference type="SMART" id="SM00337">
    <property type="entry name" value="BCL"/>
    <property type="match status" value="1"/>
</dbReference>
<dbReference type="GO" id="GO:0042981">
    <property type="term" value="P:regulation of apoptotic process"/>
    <property type="evidence" value="ECO:0007669"/>
    <property type="project" value="InterPro"/>
</dbReference>
<dbReference type="GO" id="GO:0097192">
    <property type="term" value="P:extrinsic apoptotic signaling pathway in absence of ligand"/>
    <property type="evidence" value="ECO:0007669"/>
    <property type="project" value="TreeGrafter"/>
</dbReference>
<evidence type="ECO:0000256" key="16">
    <source>
        <dbReference type="ARBA" id="ARBA00023242"/>
    </source>
</evidence>
<keyword evidence="11" id="KW-0832">Ubl conjugation</keyword>
<dbReference type="GO" id="GO:0008630">
    <property type="term" value="P:intrinsic apoptotic signaling pathway in response to DNA damage"/>
    <property type="evidence" value="ECO:0007669"/>
    <property type="project" value="TreeGrafter"/>
</dbReference>
<dbReference type="GO" id="GO:0001836">
    <property type="term" value="P:release of cytochrome c from mitochondria"/>
    <property type="evidence" value="ECO:0007669"/>
    <property type="project" value="TreeGrafter"/>
</dbReference>
<dbReference type="PANTHER" id="PTHR11256">
    <property type="entry name" value="BCL-2 RELATED"/>
    <property type="match status" value="1"/>
</dbReference>
<reference evidence="22" key="2">
    <citation type="submission" date="2025-09" db="UniProtKB">
        <authorList>
            <consortium name="Ensembl"/>
        </authorList>
    </citation>
    <scope>IDENTIFICATION</scope>
</reference>
<dbReference type="GO" id="GO:0031965">
    <property type="term" value="C:nuclear membrane"/>
    <property type="evidence" value="ECO:0007669"/>
    <property type="project" value="UniProtKB-SubCell"/>
</dbReference>
<proteinExistence type="inferred from homology"/>
<dbReference type="InterPro" id="IPR036834">
    <property type="entry name" value="Bcl-2-like_sf"/>
</dbReference>
<feature type="domain" description="Bcl-2 Bcl-2 homology region 1-3" evidence="21">
    <location>
        <begin position="39"/>
        <end position="153"/>
    </location>
</feature>
<dbReference type="PANTHER" id="PTHR11256:SF47">
    <property type="entry name" value="BCL-2-LIKE PROTEIN 10"/>
    <property type="match status" value="1"/>
</dbReference>